<dbReference type="Proteomes" id="UP000236569">
    <property type="component" value="Unassembled WGS sequence"/>
</dbReference>
<gene>
    <name evidence="1" type="ORF">DAERI_020308</name>
</gene>
<evidence type="ECO:0000313" key="2">
    <source>
        <dbReference type="Proteomes" id="UP000236569"/>
    </source>
</evidence>
<dbReference type="AlphaFoldDB" id="A0A2I9DIW9"/>
<sequence length="169" mass="18930">MWACFRKLTVGEVRVGYRRVNVYGVKLQVLATRNAAGEMLSLAYRGWSGQNLRRYAERWQTENLHAALKTRGFNLEDTGLTHATRLSTLLVAGSLAFVWACLTGEIEVTKQGVKRNKHGYSEISVFRLGLDTLQDLLLHPSPASWHTLGHFMHPFEGSQTTVSSAPSQE</sequence>
<reference evidence="2" key="1">
    <citation type="submission" date="2018-01" db="EMBL/GenBank/DDBJ databases">
        <title>Draft Genome Sequence of the Radioresistant Bacterium Deinococcus aerius TR0125, Isolated from the Higher Atmosphere above Japan.</title>
        <authorList>
            <person name="Satoh K."/>
            <person name="Arai H."/>
            <person name="Sanzen T."/>
            <person name="Kawaguchi Y."/>
            <person name="Hayashi H."/>
            <person name="Yokobori S."/>
            <person name="Yamagishi A."/>
            <person name="Oono Y."/>
            <person name="Narumi I."/>
        </authorList>
    </citation>
    <scope>NUCLEOTIDE SEQUENCE [LARGE SCALE GENOMIC DNA]</scope>
    <source>
        <strain evidence="2">TR0125</strain>
    </source>
</reference>
<accession>A0A2I9DIW9</accession>
<protein>
    <recommendedName>
        <fullName evidence="3">Transposase</fullName>
    </recommendedName>
</protein>
<comment type="caution">
    <text evidence="1">The sequence shown here is derived from an EMBL/GenBank/DDBJ whole genome shotgun (WGS) entry which is preliminary data.</text>
</comment>
<dbReference type="InterPro" id="IPR012337">
    <property type="entry name" value="RNaseH-like_sf"/>
</dbReference>
<name>A0A2I9DIW9_9DEIO</name>
<evidence type="ECO:0000313" key="1">
    <source>
        <dbReference type="EMBL" id="GBF04711.1"/>
    </source>
</evidence>
<evidence type="ECO:0008006" key="3">
    <source>
        <dbReference type="Google" id="ProtNLM"/>
    </source>
</evidence>
<proteinExistence type="predicted"/>
<keyword evidence="2" id="KW-1185">Reference proteome</keyword>
<dbReference type="SUPFAM" id="SSF53098">
    <property type="entry name" value="Ribonuclease H-like"/>
    <property type="match status" value="1"/>
</dbReference>
<organism evidence="1 2">
    <name type="scientific">Deinococcus aerius</name>
    <dbReference type="NCBI Taxonomy" id="200253"/>
    <lineage>
        <taxon>Bacteria</taxon>
        <taxon>Thermotogati</taxon>
        <taxon>Deinococcota</taxon>
        <taxon>Deinococci</taxon>
        <taxon>Deinococcales</taxon>
        <taxon>Deinococcaceae</taxon>
        <taxon>Deinococcus</taxon>
    </lineage>
</organism>
<dbReference type="EMBL" id="BFAG01000002">
    <property type="protein sequence ID" value="GBF04711.1"/>
    <property type="molecule type" value="Genomic_DNA"/>
</dbReference>